<dbReference type="EMBL" id="WQNF01000007">
    <property type="protein sequence ID" value="MVT66091.1"/>
    <property type="molecule type" value="Genomic_DNA"/>
</dbReference>
<dbReference type="InterPro" id="IPR016163">
    <property type="entry name" value="Ald_DH_C"/>
</dbReference>
<dbReference type="PROSITE" id="PS00070">
    <property type="entry name" value="ALDEHYDE_DEHYDR_CYS"/>
    <property type="match status" value="1"/>
</dbReference>
<dbReference type="InterPro" id="IPR016160">
    <property type="entry name" value="Ald_DH_CS_CYS"/>
</dbReference>
<comment type="caution">
    <text evidence="7">The sequence shown here is derived from an EMBL/GenBank/DDBJ whole genome shotgun (WGS) entry which is preliminary data.</text>
</comment>
<evidence type="ECO:0000256" key="3">
    <source>
        <dbReference type="ARBA" id="ARBA00023097"/>
    </source>
</evidence>
<dbReference type="Proteomes" id="UP000436468">
    <property type="component" value="Unassembled WGS sequence"/>
</dbReference>
<accession>A0A844STB3</accession>
<evidence type="ECO:0000313" key="7">
    <source>
        <dbReference type="EMBL" id="MVT66091.1"/>
    </source>
</evidence>
<evidence type="ECO:0000313" key="8">
    <source>
        <dbReference type="Proteomes" id="UP000436468"/>
    </source>
</evidence>
<reference evidence="7 8" key="1">
    <citation type="submission" date="2019-12" db="EMBL/GenBank/DDBJ databases">
        <title>Draft genome sequences Bradyrhizobium cajani AMBPC1010, Bradyrhizobium pachyrhizi AMBPC1040 and Bradyrhizobium yuanmingense ALSPC3051, three plant growth promoting strains isolated from nodules of Cajanus cajan L. in Dominican Republic.</title>
        <authorList>
            <person name="Flores-Felix J.D."/>
            <person name="Araujo J."/>
            <person name="Diaz-Alcantara C."/>
            <person name="Gonzalez-Andres F."/>
            <person name="Velazquez E."/>
        </authorList>
    </citation>
    <scope>NUCLEOTIDE SEQUENCE [LARGE SCALE GENOMIC DNA]</scope>
    <source>
        <strain evidence="7 8">1040</strain>
    </source>
</reference>
<proteinExistence type="inferred from homology"/>
<dbReference type="FunFam" id="3.40.309.10:FF:000012">
    <property type="entry name" value="Betaine aldehyde dehydrogenase"/>
    <property type="match status" value="1"/>
</dbReference>
<dbReference type="CDD" id="cd07109">
    <property type="entry name" value="ALDH_AAS00426"/>
    <property type="match status" value="1"/>
</dbReference>
<feature type="active site" evidence="4">
    <location>
        <position position="246"/>
    </location>
</feature>
<dbReference type="AlphaFoldDB" id="A0A844STB3"/>
<evidence type="ECO:0000259" key="6">
    <source>
        <dbReference type="Pfam" id="PF00171"/>
    </source>
</evidence>
<evidence type="ECO:0000256" key="2">
    <source>
        <dbReference type="ARBA" id="ARBA00023002"/>
    </source>
</evidence>
<keyword evidence="3" id="KW-0558">Oxidation</keyword>
<dbReference type="FunFam" id="3.40.605.10:FF:000007">
    <property type="entry name" value="NAD/NADP-dependent betaine aldehyde dehydrogenase"/>
    <property type="match status" value="1"/>
</dbReference>
<dbReference type="PROSITE" id="PS00687">
    <property type="entry name" value="ALDEHYDE_DEHYDR_GLU"/>
    <property type="match status" value="1"/>
</dbReference>
<evidence type="ECO:0000256" key="5">
    <source>
        <dbReference type="RuleBase" id="RU003345"/>
    </source>
</evidence>
<dbReference type="Gene3D" id="3.40.605.10">
    <property type="entry name" value="Aldehyde Dehydrogenase, Chain A, domain 1"/>
    <property type="match status" value="1"/>
</dbReference>
<dbReference type="InterPro" id="IPR016161">
    <property type="entry name" value="Ald_DH/histidinol_DH"/>
</dbReference>
<dbReference type="GO" id="GO:0016620">
    <property type="term" value="F:oxidoreductase activity, acting on the aldehyde or oxo group of donors, NAD or NADP as acceptor"/>
    <property type="evidence" value="ECO:0007669"/>
    <property type="project" value="InterPro"/>
</dbReference>
<protein>
    <submittedName>
        <fullName evidence="7">Aldehyde dehydrogenase family protein</fullName>
    </submittedName>
</protein>
<dbReference type="InterPro" id="IPR029510">
    <property type="entry name" value="Ald_DH_CS_GLU"/>
</dbReference>
<comment type="similarity">
    <text evidence="1 5">Belongs to the aldehyde dehydrogenase family.</text>
</comment>
<keyword evidence="8" id="KW-1185">Reference proteome</keyword>
<evidence type="ECO:0000256" key="4">
    <source>
        <dbReference type="PROSITE-ProRule" id="PRU10007"/>
    </source>
</evidence>
<dbReference type="Pfam" id="PF00171">
    <property type="entry name" value="Aldedh"/>
    <property type="match status" value="1"/>
</dbReference>
<feature type="domain" description="Aldehyde dehydrogenase" evidence="6">
    <location>
        <begin position="12"/>
        <end position="472"/>
    </location>
</feature>
<dbReference type="InterPro" id="IPR016162">
    <property type="entry name" value="Ald_DH_N"/>
</dbReference>
<organism evidence="7 8">
    <name type="scientific">Bradyrhizobium pachyrhizi</name>
    <dbReference type="NCBI Taxonomy" id="280333"/>
    <lineage>
        <taxon>Bacteria</taxon>
        <taxon>Pseudomonadati</taxon>
        <taxon>Pseudomonadota</taxon>
        <taxon>Alphaproteobacteria</taxon>
        <taxon>Hyphomicrobiales</taxon>
        <taxon>Nitrobacteraceae</taxon>
        <taxon>Bradyrhizobium</taxon>
    </lineage>
</organism>
<evidence type="ECO:0000256" key="1">
    <source>
        <dbReference type="ARBA" id="ARBA00009986"/>
    </source>
</evidence>
<sequence length="478" mass="50567">MDIYQNYIAGRWVASAKTLEVINPSDGTKMAEIARGGASEIEAAVAAGHAARKEAWGKTDAVSRGRLLLKMAELIRRDAEKLAKLESEDVGKPATVARADVAVCARYFEYYGAAADKVHGETIPFQSGYSVMTFYEPHGVTAHIVPWNYPLQMTGRSVAPSLAMGNGIVLKPAEDTSLTAIALAKLAEEAGFPPGVFNVVTGLGEEAGAALTAHPGVGHISFTGSREVGRLVQSAAARNTIPVTLELGGKSPQIVFKDAPLQDAAATIVKGIVHNSGQTCSAGSRVLIQDDIYDDFMSELAKRFKALCVGSASQDLDLGPVVNAAQRARIEGYLETARRDRLKFLAEGAFGTNLPAGGYYVKPTLIGDVAPNHALAQEEIFGPVLVALRFRDEDDALRIANDTPYGLAAGVWTSDLGRSMRLSRGIEAGQVFVNNYGAGGGVELPFGGVKGSGFGREKGFEALYGFGVLKTVTIRHGL</sequence>
<dbReference type="PANTHER" id="PTHR11699">
    <property type="entry name" value="ALDEHYDE DEHYDROGENASE-RELATED"/>
    <property type="match status" value="1"/>
</dbReference>
<keyword evidence="2 5" id="KW-0560">Oxidoreductase</keyword>
<gene>
    <name evidence="7" type="ORF">GPL21_13340</name>
</gene>
<dbReference type="InterPro" id="IPR015590">
    <property type="entry name" value="Aldehyde_DH_dom"/>
</dbReference>
<dbReference type="Gene3D" id="3.40.309.10">
    <property type="entry name" value="Aldehyde Dehydrogenase, Chain A, domain 2"/>
    <property type="match status" value="1"/>
</dbReference>
<name>A0A844STB3_9BRAD</name>
<dbReference type="SUPFAM" id="SSF53720">
    <property type="entry name" value="ALDH-like"/>
    <property type="match status" value="1"/>
</dbReference>